<comment type="similarity">
    <text evidence="2">Belongs to the TDE1 family.</text>
</comment>
<accession>A0A9K3JMS5</accession>
<proteinExistence type="inferred from homology"/>
<gene>
    <name evidence="6" type="ORF">HanXRQr2_Chr02g0058381</name>
</gene>
<evidence type="ECO:0000256" key="4">
    <source>
        <dbReference type="ARBA" id="ARBA00022989"/>
    </source>
</evidence>
<keyword evidence="3" id="KW-0812">Transmembrane</keyword>
<reference evidence="6" key="2">
    <citation type="submission" date="2020-06" db="EMBL/GenBank/DDBJ databases">
        <title>Helianthus annuus Genome sequencing and assembly Release 2.</title>
        <authorList>
            <person name="Gouzy J."/>
            <person name="Langlade N."/>
            <person name="Munos S."/>
        </authorList>
    </citation>
    <scope>NUCLEOTIDE SEQUENCE</scope>
    <source>
        <tissue evidence="6">Leaves</tissue>
    </source>
</reference>
<evidence type="ECO:0000256" key="2">
    <source>
        <dbReference type="ARBA" id="ARBA00006665"/>
    </source>
</evidence>
<dbReference type="PANTHER" id="PTHR10383:SF63">
    <property type="entry name" value="OS01G0179800 PROTEIN"/>
    <property type="match status" value="1"/>
</dbReference>
<evidence type="ECO:0000313" key="6">
    <source>
        <dbReference type="EMBL" id="KAF5817899.1"/>
    </source>
</evidence>
<dbReference type="EMBL" id="MNCJ02000317">
    <property type="protein sequence ID" value="KAF5817899.1"/>
    <property type="molecule type" value="Genomic_DNA"/>
</dbReference>
<dbReference type="Gramene" id="mRNA:HanXRQr2_Chr02g0058381">
    <property type="protein sequence ID" value="mRNA:HanXRQr2_Chr02g0058381"/>
    <property type="gene ID" value="HanXRQr2_Chr02g0058381"/>
</dbReference>
<dbReference type="Proteomes" id="UP000215914">
    <property type="component" value="Unassembled WGS sequence"/>
</dbReference>
<evidence type="ECO:0000256" key="5">
    <source>
        <dbReference type="ARBA" id="ARBA00023136"/>
    </source>
</evidence>
<evidence type="ECO:0000313" key="7">
    <source>
        <dbReference type="Proteomes" id="UP000215914"/>
    </source>
</evidence>
<keyword evidence="5" id="KW-0472">Membrane</keyword>
<evidence type="ECO:0000256" key="1">
    <source>
        <dbReference type="ARBA" id="ARBA00004141"/>
    </source>
</evidence>
<comment type="subcellular location">
    <subcellularLocation>
        <location evidence="1">Membrane</location>
        <topology evidence="1">Multi-pass membrane protein</topology>
    </subcellularLocation>
</comment>
<dbReference type="AlphaFoldDB" id="A0A9K3JMS5"/>
<sequence length="101" mass="11860">MYFAMLLIGWNSHHTMKKWTIDVGWTSTWVRIVNEWLAVCVYCKYLIHMKYDFWVVGLRVSGLECSTQTRPILLYGSKISTLTRTHVNAGQPNPNLFNPYF</sequence>
<protein>
    <submittedName>
        <fullName evidence="6">Serine incorporator/TMS membrane protein</fullName>
    </submittedName>
</protein>
<comment type="caution">
    <text evidence="6">The sequence shown here is derived from an EMBL/GenBank/DDBJ whole genome shotgun (WGS) entry which is preliminary data.</text>
</comment>
<evidence type="ECO:0000256" key="3">
    <source>
        <dbReference type="ARBA" id="ARBA00022692"/>
    </source>
</evidence>
<keyword evidence="7" id="KW-1185">Reference proteome</keyword>
<dbReference type="GO" id="GO:0016020">
    <property type="term" value="C:membrane"/>
    <property type="evidence" value="ECO:0007669"/>
    <property type="project" value="UniProtKB-SubCell"/>
</dbReference>
<keyword evidence="4" id="KW-1133">Transmembrane helix</keyword>
<dbReference type="PANTHER" id="PTHR10383">
    <property type="entry name" value="SERINE INCORPORATOR"/>
    <property type="match status" value="1"/>
</dbReference>
<reference evidence="6" key="1">
    <citation type="journal article" date="2017" name="Nature">
        <title>The sunflower genome provides insights into oil metabolism, flowering and Asterid evolution.</title>
        <authorList>
            <person name="Badouin H."/>
            <person name="Gouzy J."/>
            <person name="Grassa C.J."/>
            <person name="Murat F."/>
            <person name="Staton S.E."/>
            <person name="Cottret L."/>
            <person name="Lelandais-Briere C."/>
            <person name="Owens G.L."/>
            <person name="Carrere S."/>
            <person name="Mayjonade B."/>
            <person name="Legrand L."/>
            <person name="Gill N."/>
            <person name="Kane N.C."/>
            <person name="Bowers J.E."/>
            <person name="Hubner S."/>
            <person name="Bellec A."/>
            <person name="Berard A."/>
            <person name="Berges H."/>
            <person name="Blanchet N."/>
            <person name="Boniface M.C."/>
            <person name="Brunel D."/>
            <person name="Catrice O."/>
            <person name="Chaidir N."/>
            <person name="Claudel C."/>
            <person name="Donnadieu C."/>
            <person name="Faraut T."/>
            <person name="Fievet G."/>
            <person name="Helmstetter N."/>
            <person name="King M."/>
            <person name="Knapp S.J."/>
            <person name="Lai Z."/>
            <person name="Le Paslier M.C."/>
            <person name="Lippi Y."/>
            <person name="Lorenzon L."/>
            <person name="Mandel J.R."/>
            <person name="Marage G."/>
            <person name="Marchand G."/>
            <person name="Marquand E."/>
            <person name="Bret-Mestries E."/>
            <person name="Morien E."/>
            <person name="Nambeesan S."/>
            <person name="Nguyen T."/>
            <person name="Pegot-Espagnet P."/>
            <person name="Pouilly N."/>
            <person name="Raftis F."/>
            <person name="Sallet E."/>
            <person name="Schiex T."/>
            <person name="Thomas J."/>
            <person name="Vandecasteele C."/>
            <person name="Vares D."/>
            <person name="Vear F."/>
            <person name="Vautrin S."/>
            <person name="Crespi M."/>
            <person name="Mangin B."/>
            <person name="Burke J.M."/>
            <person name="Salse J."/>
            <person name="Munos S."/>
            <person name="Vincourt P."/>
            <person name="Rieseberg L.H."/>
            <person name="Langlade N.B."/>
        </authorList>
    </citation>
    <scope>NUCLEOTIDE SEQUENCE</scope>
    <source>
        <tissue evidence="6">Leaves</tissue>
    </source>
</reference>
<organism evidence="6 7">
    <name type="scientific">Helianthus annuus</name>
    <name type="common">Common sunflower</name>
    <dbReference type="NCBI Taxonomy" id="4232"/>
    <lineage>
        <taxon>Eukaryota</taxon>
        <taxon>Viridiplantae</taxon>
        <taxon>Streptophyta</taxon>
        <taxon>Embryophyta</taxon>
        <taxon>Tracheophyta</taxon>
        <taxon>Spermatophyta</taxon>
        <taxon>Magnoliopsida</taxon>
        <taxon>eudicotyledons</taxon>
        <taxon>Gunneridae</taxon>
        <taxon>Pentapetalae</taxon>
        <taxon>asterids</taxon>
        <taxon>campanulids</taxon>
        <taxon>Asterales</taxon>
        <taxon>Asteraceae</taxon>
        <taxon>Asteroideae</taxon>
        <taxon>Heliantheae alliance</taxon>
        <taxon>Heliantheae</taxon>
        <taxon>Helianthus</taxon>
    </lineage>
</organism>
<name>A0A9K3JMS5_HELAN</name>
<dbReference type="InterPro" id="IPR005016">
    <property type="entry name" value="TDE1/TMS"/>
</dbReference>